<keyword evidence="1" id="KW-0862">Zinc</keyword>
<dbReference type="SUPFAM" id="SSF57850">
    <property type="entry name" value="RING/U-box"/>
    <property type="match status" value="1"/>
</dbReference>
<dbReference type="PaxDb" id="3880-AES90823"/>
<keyword evidence="8" id="KW-1185">Reference proteome</keyword>
<evidence type="ECO:0000313" key="5">
    <source>
        <dbReference type="EMBL" id="AES90823.1"/>
    </source>
</evidence>
<dbReference type="STRING" id="3880.G7JGH0"/>
<keyword evidence="1" id="KW-0863">Zinc-finger</keyword>
<name>G7JGH0_MEDTR</name>
<evidence type="ECO:0000313" key="8">
    <source>
        <dbReference type="Proteomes" id="UP000002051"/>
    </source>
</evidence>
<dbReference type="HOGENOM" id="CLU_012143_0_0_1"/>
<dbReference type="Pfam" id="PF13920">
    <property type="entry name" value="zf-C3HC4_3"/>
    <property type="match status" value="1"/>
</dbReference>
<reference evidence="5 8" key="1">
    <citation type="journal article" date="2011" name="Nature">
        <title>The Medicago genome provides insight into the evolution of rhizobial symbioses.</title>
        <authorList>
            <person name="Young N.D."/>
            <person name="Debelle F."/>
            <person name="Oldroyd G.E."/>
            <person name="Geurts R."/>
            <person name="Cannon S.B."/>
            <person name="Udvardi M.K."/>
            <person name="Benedito V.A."/>
            <person name="Mayer K.F."/>
            <person name="Gouzy J."/>
            <person name="Schoof H."/>
            <person name="Van de Peer Y."/>
            <person name="Proost S."/>
            <person name="Cook D.R."/>
            <person name="Meyers B.C."/>
            <person name="Spannagl M."/>
            <person name="Cheung F."/>
            <person name="De Mita S."/>
            <person name="Krishnakumar V."/>
            <person name="Gundlach H."/>
            <person name="Zhou S."/>
            <person name="Mudge J."/>
            <person name="Bharti A.K."/>
            <person name="Murray J.D."/>
            <person name="Naoumkina M.A."/>
            <person name="Rosen B."/>
            <person name="Silverstein K.A."/>
            <person name="Tang H."/>
            <person name="Rombauts S."/>
            <person name="Zhao P.X."/>
            <person name="Zhou P."/>
            <person name="Barbe V."/>
            <person name="Bardou P."/>
            <person name="Bechner M."/>
            <person name="Bellec A."/>
            <person name="Berger A."/>
            <person name="Berges H."/>
            <person name="Bidwell S."/>
            <person name="Bisseling T."/>
            <person name="Choisne N."/>
            <person name="Couloux A."/>
            <person name="Denny R."/>
            <person name="Deshpande S."/>
            <person name="Dai X."/>
            <person name="Doyle J.J."/>
            <person name="Dudez A.M."/>
            <person name="Farmer A.D."/>
            <person name="Fouteau S."/>
            <person name="Franken C."/>
            <person name="Gibelin C."/>
            <person name="Gish J."/>
            <person name="Goldstein S."/>
            <person name="Gonzalez A.J."/>
            <person name="Green P.J."/>
            <person name="Hallab A."/>
            <person name="Hartog M."/>
            <person name="Hua A."/>
            <person name="Humphray S.J."/>
            <person name="Jeong D.H."/>
            <person name="Jing Y."/>
            <person name="Jocker A."/>
            <person name="Kenton S.M."/>
            <person name="Kim D.J."/>
            <person name="Klee K."/>
            <person name="Lai H."/>
            <person name="Lang C."/>
            <person name="Lin S."/>
            <person name="Macmil S.L."/>
            <person name="Magdelenat G."/>
            <person name="Matthews L."/>
            <person name="McCorrison J."/>
            <person name="Monaghan E.L."/>
            <person name="Mun J.H."/>
            <person name="Najar F.Z."/>
            <person name="Nicholson C."/>
            <person name="Noirot C."/>
            <person name="O'Bleness M."/>
            <person name="Paule C.R."/>
            <person name="Poulain J."/>
            <person name="Prion F."/>
            <person name="Qin B."/>
            <person name="Qu C."/>
            <person name="Retzel E.F."/>
            <person name="Riddle C."/>
            <person name="Sallet E."/>
            <person name="Samain S."/>
            <person name="Samson N."/>
            <person name="Sanders I."/>
            <person name="Saurat O."/>
            <person name="Scarpelli C."/>
            <person name="Schiex T."/>
            <person name="Segurens B."/>
            <person name="Severin A.J."/>
            <person name="Sherrier D.J."/>
            <person name="Shi R."/>
            <person name="Sims S."/>
            <person name="Singer S.R."/>
            <person name="Sinharoy S."/>
            <person name="Sterck L."/>
            <person name="Viollet A."/>
            <person name="Wang B.B."/>
            <person name="Wang K."/>
            <person name="Wang M."/>
            <person name="Wang X."/>
            <person name="Warfsmann J."/>
            <person name="Weissenbach J."/>
            <person name="White D.D."/>
            <person name="White J.D."/>
            <person name="Wiley G.B."/>
            <person name="Wincker P."/>
            <person name="Xing Y."/>
            <person name="Yang L."/>
            <person name="Yao Z."/>
            <person name="Ying F."/>
            <person name="Zhai J."/>
            <person name="Zhou L."/>
            <person name="Zuber A."/>
            <person name="Denarie J."/>
            <person name="Dixon R.A."/>
            <person name="May G.D."/>
            <person name="Schwartz D.C."/>
            <person name="Rogers J."/>
            <person name="Quetier F."/>
            <person name="Town C.D."/>
            <person name="Roe B.A."/>
        </authorList>
    </citation>
    <scope>NUCLEOTIDE SEQUENCE [LARGE SCALE GENOMIC DNA]</scope>
    <source>
        <strain evidence="5">A17</strain>
        <strain evidence="7 8">cv. Jemalong A17</strain>
    </source>
</reference>
<dbReference type="eggNOG" id="ENOG502QVIE">
    <property type="taxonomic scope" value="Eukaryota"/>
</dbReference>
<accession>G7JGH0</accession>
<dbReference type="EMBL" id="CM001220">
    <property type="protein sequence ID" value="AES90823.1"/>
    <property type="molecule type" value="Genomic_DNA"/>
</dbReference>
<evidence type="ECO:0000256" key="2">
    <source>
        <dbReference type="SAM" id="Coils"/>
    </source>
</evidence>
<dbReference type="PANTHER" id="PTHR46405">
    <property type="entry name" value="OS05G0141500 PROTEIN"/>
    <property type="match status" value="1"/>
</dbReference>
<reference evidence="7" key="3">
    <citation type="submission" date="2015-04" db="UniProtKB">
        <authorList>
            <consortium name="EnsemblPlants"/>
        </authorList>
    </citation>
    <scope>IDENTIFICATION</scope>
    <source>
        <strain evidence="7">cv. Jemalong A17</strain>
    </source>
</reference>
<dbReference type="CDD" id="cd23128">
    <property type="entry name" value="RING-HC_MIP1-like"/>
    <property type="match status" value="1"/>
</dbReference>
<dbReference type="InterPro" id="IPR046934">
    <property type="entry name" value="PIR2-like"/>
</dbReference>
<reference evidence="5 8" key="2">
    <citation type="journal article" date="2014" name="BMC Genomics">
        <title>An improved genome release (version Mt4.0) for the model legume Medicago truncatula.</title>
        <authorList>
            <person name="Tang H."/>
            <person name="Krishnakumar V."/>
            <person name="Bidwell S."/>
            <person name="Rosen B."/>
            <person name="Chan A."/>
            <person name="Zhou S."/>
            <person name="Gentzbittel L."/>
            <person name="Childs K.L."/>
            <person name="Yandell M."/>
            <person name="Gundlach H."/>
            <person name="Mayer K.F."/>
            <person name="Schwartz D.C."/>
            <person name="Town C.D."/>
        </authorList>
    </citation>
    <scope>GENOME REANNOTATION</scope>
    <source>
        <strain evidence="7 8">cv. Jemalong A17</strain>
    </source>
</reference>
<feature type="domain" description="RING-type" evidence="4">
    <location>
        <begin position="683"/>
        <end position="723"/>
    </location>
</feature>
<dbReference type="Gene3D" id="3.30.40.10">
    <property type="entry name" value="Zinc/RING finger domain, C3HC4 (zinc finger)"/>
    <property type="match status" value="1"/>
</dbReference>
<dbReference type="AlphaFoldDB" id="G7JGH0"/>
<protein>
    <submittedName>
        <fullName evidence="5">MND1-interacting protein</fullName>
    </submittedName>
    <submittedName>
        <fullName evidence="6">Putative transcription factor C2H2 family</fullName>
    </submittedName>
</protein>
<keyword evidence="1" id="KW-0479">Metal-binding</keyword>
<dbReference type="Proteomes" id="UP000002051">
    <property type="component" value="Chromosome 4"/>
</dbReference>
<dbReference type="SMART" id="SM00184">
    <property type="entry name" value="RING"/>
    <property type="match status" value="1"/>
</dbReference>
<sequence length="737" mass="81637">MGCTVREKHIRANRRPRSTATAKPDSDSSEIKDAISKSIEESGLKPFKYDLSRVDSLNSHCLIPIPNPNPNSDEPGWGYCTEEQLEEILLKNLEFVYNEAVSKIVALGYDEDTALKAVLRNGHCYGGMDVLTNILHNSLAFLNSNSGAYVGVGVNGAVCAGFAREGENMDELEPVFADLKHLEEYSLAGMVCLLQQVRPNLSKGDAMWCLLMSDLHVGKASTIEIPVPGSAGARGAAAVESGGGGGGGKARTKPVAHRSFPPCKFHEGWGFGNGDYPTNANGILSCAPVLQREIEFPKRFDLSPPMKCLLKRNVAMFAAGFRANTKQLQAKGKANVPGRSAVSNLDSPVVSGAETTVDPCGHSRVVDNQEAVNSVLSKFRDLNLDENLEFVAEDQKDEVIVSIFHQIKDLEKQAKERKEWAYQKALQAAKKLSSDLTELKTLRMDREETQKLKKGKQALEDTTMKRLSEMENALRKASGQVDRANGAVRRLETENAEIRAEMEASKLSASESVTACLEVAKKEKKYLKKLLAWEKQKAKLQKEISDLKEKILEDREVSAQNKQRQKEAEAKWKEELKAQEDALALVDEERRSKEAAESDNKRGFEALRLKIELDFQRHKDDLSRLENDLSRLKASVRSAALHHQNTSPIKDFEGTKPQRETIAKLLLDLDDLSESEANNNRECIICMKDEVSVVFLPCAHQVMCAKCSDEYGKNGKAACPCCRVQIQQRIRVFGACS</sequence>
<evidence type="ECO:0000259" key="4">
    <source>
        <dbReference type="PROSITE" id="PS50089"/>
    </source>
</evidence>
<organism evidence="5 8">
    <name type="scientific">Medicago truncatula</name>
    <name type="common">Barrel medic</name>
    <name type="synonym">Medicago tribuloides</name>
    <dbReference type="NCBI Taxonomy" id="3880"/>
    <lineage>
        <taxon>Eukaryota</taxon>
        <taxon>Viridiplantae</taxon>
        <taxon>Streptophyta</taxon>
        <taxon>Embryophyta</taxon>
        <taxon>Tracheophyta</taxon>
        <taxon>Spermatophyta</taxon>
        <taxon>Magnoliopsida</taxon>
        <taxon>eudicotyledons</taxon>
        <taxon>Gunneridae</taxon>
        <taxon>Pentapetalae</taxon>
        <taxon>rosids</taxon>
        <taxon>fabids</taxon>
        <taxon>Fabales</taxon>
        <taxon>Fabaceae</taxon>
        <taxon>Papilionoideae</taxon>
        <taxon>50 kb inversion clade</taxon>
        <taxon>NPAAA clade</taxon>
        <taxon>Hologalegina</taxon>
        <taxon>IRL clade</taxon>
        <taxon>Trifolieae</taxon>
        <taxon>Medicago</taxon>
    </lineage>
</organism>
<keyword evidence="2" id="KW-0175">Coiled coil</keyword>
<dbReference type="Proteomes" id="UP000265566">
    <property type="component" value="Chromosome 4"/>
</dbReference>
<proteinExistence type="predicted"/>
<feature type="compositionally biased region" description="Basic residues" evidence="3">
    <location>
        <begin position="8"/>
        <end position="17"/>
    </location>
</feature>
<dbReference type="GO" id="GO:0008270">
    <property type="term" value="F:zinc ion binding"/>
    <property type="evidence" value="ECO:0007669"/>
    <property type="project" value="UniProtKB-KW"/>
</dbReference>
<dbReference type="InterPro" id="IPR046527">
    <property type="entry name" value="PIR2-like_helical"/>
</dbReference>
<dbReference type="Gramene" id="rna25769">
    <property type="protein sequence ID" value="RHN63110.1"/>
    <property type="gene ID" value="gene25769"/>
</dbReference>
<dbReference type="EnsemblPlants" id="AES90823">
    <property type="protein sequence ID" value="AES90823"/>
    <property type="gene ID" value="MTR_4g098560"/>
</dbReference>
<evidence type="ECO:0000313" key="7">
    <source>
        <dbReference type="EnsemblPlants" id="AES90823"/>
    </source>
</evidence>
<dbReference type="KEGG" id="mtr:11405764"/>
<gene>
    <name evidence="7" type="primary">11405764</name>
    <name evidence="5" type="ordered locus">MTR_4g098560</name>
    <name evidence="6" type="ORF">MtrunA17_Chr4g0054731</name>
</gene>
<evidence type="ECO:0000256" key="3">
    <source>
        <dbReference type="SAM" id="MobiDB-lite"/>
    </source>
</evidence>
<dbReference type="OMA" id="RAEALWC"/>
<dbReference type="InterPro" id="IPR001841">
    <property type="entry name" value="Znf_RING"/>
</dbReference>
<feature type="coiled-coil region" evidence="2">
    <location>
        <begin position="467"/>
        <end position="635"/>
    </location>
</feature>
<evidence type="ECO:0000313" key="6">
    <source>
        <dbReference type="EMBL" id="RHN63110.1"/>
    </source>
</evidence>
<dbReference type="Pfam" id="PF20235">
    <property type="entry name" value="PIR2-like_helical"/>
    <property type="match status" value="1"/>
</dbReference>
<feature type="region of interest" description="Disordered" evidence="3">
    <location>
        <begin position="1"/>
        <end position="31"/>
    </location>
</feature>
<dbReference type="InterPro" id="IPR013083">
    <property type="entry name" value="Znf_RING/FYVE/PHD"/>
</dbReference>
<dbReference type="PROSITE" id="PS50089">
    <property type="entry name" value="ZF_RING_2"/>
    <property type="match status" value="1"/>
</dbReference>
<reference evidence="6" key="4">
    <citation type="journal article" date="2018" name="Nat. Plants">
        <title>Whole-genome landscape of Medicago truncatula symbiotic genes.</title>
        <authorList>
            <person name="Pecrix Y."/>
            <person name="Gamas P."/>
            <person name="Carrere S."/>
        </authorList>
    </citation>
    <scope>NUCLEOTIDE SEQUENCE</scope>
    <source>
        <tissue evidence="6">Leaves</tissue>
    </source>
</reference>
<evidence type="ECO:0000256" key="1">
    <source>
        <dbReference type="PROSITE-ProRule" id="PRU00175"/>
    </source>
</evidence>
<dbReference type="PANTHER" id="PTHR46405:SF3">
    <property type="entry name" value="RING_U-BOX SUPERFAMILY PROTEIN"/>
    <property type="match status" value="1"/>
</dbReference>
<dbReference type="OrthoDB" id="1711136at2759"/>
<dbReference type="EMBL" id="PSQE01000004">
    <property type="protein sequence ID" value="RHN63110.1"/>
    <property type="molecule type" value="Genomic_DNA"/>
</dbReference>